<dbReference type="Pfam" id="PF00512">
    <property type="entry name" value="HisKA"/>
    <property type="match status" value="1"/>
</dbReference>
<evidence type="ECO:0000313" key="16">
    <source>
        <dbReference type="EMBL" id="NYZ67266.1"/>
    </source>
</evidence>
<dbReference type="SUPFAM" id="SSF55874">
    <property type="entry name" value="ATPase domain of HSP90 chaperone/DNA topoisomerase II/histidine kinase"/>
    <property type="match status" value="1"/>
</dbReference>
<evidence type="ECO:0000256" key="4">
    <source>
        <dbReference type="ARBA" id="ARBA00022475"/>
    </source>
</evidence>
<dbReference type="InterPro" id="IPR003661">
    <property type="entry name" value="HisK_dim/P_dom"/>
</dbReference>
<dbReference type="RefSeq" id="WP_180569289.1">
    <property type="nucleotide sequence ID" value="NZ_JACCKB010000023.1"/>
</dbReference>
<evidence type="ECO:0000256" key="9">
    <source>
        <dbReference type="ARBA" id="ARBA00022777"/>
    </source>
</evidence>
<dbReference type="CDD" id="cd00082">
    <property type="entry name" value="HisKA"/>
    <property type="match status" value="1"/>
</dbReference>
<evidence type="ECO:0000256" key="13">
    <source>
        <dbReference type="ARBA" id="ARBA00023136"/>
    </source>
</evidence>
<keyword evidence="11 14" id="KW-1133">Transmembrane helix</keyword>
<keyword evidence="6" id="KW-0808">Transferase</keyword>
<dbReference type="GO" id="GO:0005524">
    <property type="term" value="F:ATP binding"/>
    <property type="evidence" value="ECO:0007669"/>
    <property type="project" value="UniProtKB-KW"/>
</dbReference>
<evidence type="ECO:0000256" key="8">
    <source>
        <dbReference type="ARBA" id="ARBA00022741"/>
    </source>
</evidence>
<name>A0A853II35_9GAMM</name>
<reference evidence="16 17" key="1">
    <citation type="submission" date="2020-07" db="EMBL/GenBank/DDBJ databases">
        <title>Endozoicomonas sp. nov., isolated from sediment.</title>
        <authorList>
            <person name="Gu T."/>
        </authorList>
    </citation>
    <scope>NUCLEOTIDE SEQUENCE [LARGE SCALE GENOMIC DNA]</scope>
    <source>
        <strain evidence="16 17">SM1973</strain>
    </source>
</reference>
<keyword evidence="4" id="KW-1003">Cell membrane</keyword>
<feature type="domain" description="Histidine kinase" evidence="15">
    <location>
        <begin position="220"/>
        <end position="408"/>
    </location>
</feature>
<evidence type="ECO:0000256" key="6">
    <source>
        <dbReference type="ARBA" id="ARBA00022679"/>
    </source>
</evidence>
<dbReference type="InterPro" id="IPR050398">
    <property type="entry name" value="HssS/ArlS-like"/>
</dbReference>
<dbReference type="Proteomes" id="UP000569732">
    <property type="component" value="Unassembled WGS sequence"/>
</dbReference>
<dbReference type="InterPro" id="IPR036097">
    <property type="entry name" value="HisK_dim/P_sf"/>
</dbReference>
<dbReference type="PROSITE" id="PS50109">
    <property type="entry name" value="HIS_KIN"/>
    <property type="match status" value="1"/>
</dbReference>
<keyword evidence="7 14" id="KW-0812">Transmembrane</keyword>
<dbReference type="SUPFAM" id="SSF47384">
    <property type="entry name" value="Homodimeric domain of signal transducing histidine kinase"/>
    <property type="match status" value="1"/>
</dbReference>
<comment type="subcellular location">
    <subcellularLocation>
        <location evidence="2">Cell membrane</location>
        <topology evidence="2">Multi-pass membrane protein</topology>
    </subcellularLocation>
</comment>
<keyword evidence="10" id="KW-0067">ATP-binding</keyword>
<dbReference type="EC" id="2.7.13.3" evidence="3"/>
<keyword evidence="8" id="KW-0547">Nucleotide-binding</keyword>
<keyword evidence="5" id="KW-0597">Phosphoprotein</keyword>
<evidence type="ECO:0000256" key="11">
    <source>
        <dbReference type="ARBA" id="ARBA00022989"/>
    </source>
</evidence>
<organism evidence="16 17">
    <name type="scientific">Spartinivicinus marinus</name>
    <dbReference type="NCBI Taxonomy" id="2994442"/>
    <lineage>
        <taxon>Bacteria</taxon>
        <taxon>Pseudomonadati</taxon>
        <taxon>Pseudomonadota</taxon>
        <taxon>Gammaproteobacteria</taxon>
        <taxon>Oceanospirillales</taxon>
        <taxon>Zooshikellaceae</taxon>
        <taxon>Spartinivicinus</taxon>
    </lineage>
</organism>
<accession>A0A853II35</accession>
<protein>
    <recommendedName>
        <fullName evidence="3">histidine kinase</fullName>
        <ecNumber evidence="3">2.7.13.3</ecNumber>
    </recommendedName>
</protein>
<evidence type="ECO:0000256" key="2">
    <source>
        <dbReference type="ARBA" id="ARBA00004651"/>
    </source>
</evidence>
<dbReference type="InterPro" id="IPR005467">
    <property type="entry name" value="His_kinase_dom"/>
</dbReference>
<feature type="transmembrane region" description="Helical" evidence="14">
    <location>
        <begin position="9"/>
        <end position="28"/>
    </location>
</feature>
<evidence type="ECO:0000256" key="5">
    <source>
        <dbReference type="ARBA" id="ARBA00022553"/>
    </source>
</evidence>
<dbReference type="EMBL" id="JACCKB010000023">
    <property type="protein sequence ID" value="NYZ67266.1"/>
    <property type="molecule type" value="Genomic_DNA"/>
</dbReference>
<comment type="caution">
    <text evidence="16">The sequence shown here is derived from an EMBL/GenBank/DDBJ whole genome shotgun (WGS) entry which is preliminary data.</text>
</comment>
<evidence type="ECO:0000313" key="17">
    <source>
        <dbReference type="Proteomes" id="UP000569732"/>
    </source>
</evidence>
<keyword evidence="12" id="KW-0902">Two-component regulatory system</keyword>
<evidence type="ECO:0000256" key="12">
    <source>
        <dbReference type="ARBA" id="ARBA00023012"/>
    </source>
</evidence>
<dbReference type="AlphaFoldDB" id="A0A853II35"/>
<dbReference type="PANTHER" id="PTHR45528">
    <property type="entry name" value="SENSOR HISTIDINE KINASE CPXA"/>
    <property type="match status" value="1"/>
</dbReference>
<proteinExistence type="predicted"/>
<evidence type="ECO:0000256" key="1">
    <source>
        <dbReference type="ARBA" id="ARBA00000085"/>
    </source>
</evidence>
<evidence type="ECO:0000256" key="10">
    <source>
        <dbReference type="ARBA" id="ARBA00022840"/>
    </source>
</evidence>
<evidence type="ECO:0000256" key="7">
    <source>
        <dbReference type="ARBA" id="ARBA00022692"/>
    </source>
</evidence>
<sequence length="408" mass="47736">MRRLTTEIILKLLACALIIMAVYSYFAFKTYRAGIYDVVIHEMIQQYEHWYRKSKQMSAKPTAKHEIYNSWDEIPTSIKQYLPNKPDTGELVTNFFMQIGDFHFHLYAYCHFDEKYTNKNYFIISYFNLDHKIQDNHFISLVNRISIITVIFILLTSTLAWFSSRKIIKATSQLAEWSNNMASPKPIQRYKELDQIANNLQASYQQIQAINQRESKFLRQLSHELRTPISVLLASTQLLEKQGISAYPDLYLSYQRILRSGRHMKDLTESLLWLAKKNTANIIPENIDIKELTYFLLKDNSYLLHNKNIFIRITKGSKTTNTLVPATLIKIIINNLIRNAFQHSYSGTIYIRPAKDYFIIKNQVMSDRDDTTGFGIGLDLVQEICQAQKWQFKIKKTSSSVTACVRWS</sequence>
<feature type="transmembrane region" description="Helical" evidence="14">
    <location>
        <begin position="141"/>
        <end position="162"/>
    </location>
</feature>
<dbReference type="PANTHER" id="PTHR45528:SF1">
    <property type="entry name" value="SENSOR HISTIDINE KINASE CPXA"/>
    <property type="match status" value="1"/>
</dbReference>
<dbReference type="GO" id="GO:0005886">
    <property type="term" value="C:plasma membrane"/>
    <property type="evidence" value="ECO:0007669"/>
    <property type="project" value="UniProtKB-SubCell"/>
</dbReference>
<comment type="catalytic activity">
    <reaction evidence="1">
        <text>ATP + protein L-histidine = ADP + protein N-phospho-L-histidine.</text>
        <dbReference type="EC" id="2.7.13.3"/>
    </reaction>
</comment>
<evidence type="ECO:0000256" key="14">
    <source>
        <dbReference type="SAM" id="Phobius"/>
    </source>
</evidence>
<keyword evidence="13 14" id="KW-0472">Membrane</keyword>
<dbReference type="GO" id="GO:0000155">
    <property type="term" value="F:phosphorelay sensor kinase activity"/>
    <property type="evidence" value="ECO:0007669"/>
    <property type="project" value="InterPro"/>
</dbReference>
<gene>
    <name evidence="16" type="ORF">H0A36_14705</name>
</gene>
<evidence type="ECO:0000256" key="3">
    <source>
        <dbReference type="ARBA" id="ARBA00012438"/>
    </source>
</evidence>
<dbReference type="Gene3D" id="1.10.287.130">
    <property type="match status" value="1"/>
</dbReference>
<dbReference type="SMART" id="SM00388">
    <property type="entry name" value="HisKA"/>
    <property type="match status" value="1"/>
</dbReference>
<evidence type="ECO:0000259" key="15">
    <source>
        <dbReference type="PROSITE" id="PS50109"/>
    </source>
</evidence>
<dbReference type="InterPro" id="IPR036890">
    <property type="entry name" value="HATPase_C_sf"/>
</dbReference>
<keyword evidence="17" id="KW-1185">Reference proteome</keyword>
<keyword evidence="9 16" id="KW-0418">Kinase</keyword>